<name>A0A1I5Y7F1_9BACI</name>
<evidence type="ECO:0000313" key="3">
    <source>
        <dbReference type="Proteomes" id="UP000198892"/>
    </source>
</evidence>
<feature type="transmembrane region" description="Helical" evidence="1">
    <location>
        <begin position="302"/>
        <end position="326"/>
    </location>
</feature>
<feature type="transmembrane region" description="Helical" evidence="1">
    <location>
        <begin position="15"/>
        <end position="32"/>
    </location>
</feature>
<dbReference type="AlphaFoldDB" id="A0A1I5Y7F1"/>
<protein>
    <recommendedName>
        <fullName evidence="4">ABC-2 family transporter protein</fullName>
    </recommendedName>
</protein>
<keyword evidence="1" id="KW-0812">Transmembrane</keyword>
<keyword evidence="1" id="KW-0472">Membrane</keyword>
<dbReference type="RefSeq" id="WP_093339740.1">
    <property type="nucleotide sequence ID" value="NZ_FOXD01000037.1"/>
</dbReference>
<gene>
    <name evidence="2" type="ORF">SAMN05518683_13711</name>
</gene>
<keyword evidence="1" id="KW-1133">Transmembrane helix</keyword>
<feature type="transmembrane region" description="Helical" evidence="1">
    <location>
        <begin position="332"/>
        <end position="351"/>
    </location>
</feature>
<dbReference type="EMBL" id="FOXD01000037">
    <property type="protein sequence ID" value="SFQ40128.1"/>
    <property type="molecule type" value="Genomic_DNA"/>
</dbReference>
<dbReference type="OrthoDB" id="2060782at2"/>
<evidence type="ECO:0000256" key="1">
    <source>
        <dbReference type="SAM" id="Phobius"/>
    </source>
</evidence>
<organism evidence="2 3">
    <name type="scientific">Salibacterium halotolerans</name>
    <dbReference type="NCBI Taxonomy" id="1884432"/>
    <lineage>
        <taxon>Bacteria</taxon>
        <taxon>Bacillati</taxon>
        <taxon>Bacillota</taxon>
        <taxon>Bacilli</taxon>
        <taxon>Bacillales</taxon>
        <taxon>Bacillaceae</taxon>
    </lineage>
</organism>
<keyword evidence="3" id="KW-1185">Reference proteome</keyword>
<proteinExistence type="predicted"/>
<evidence type="ECO:0000313" key="2">
    <source>
        <dbReference type="EMBL" id="SFQ40128.1"/>
    </source>
</evidence>
<evidence type="ECO:0008006" key="4">
    <source>
        <dbReference type="Google" id="ProtNLM"/>
    </source>
</evidence>
<reference evidence="3" key="1">
    <citation type="submission" date="2016-10" db="EMBL/GenBank/DDBJ databases">
        <authorList>
            <person name="Varghese N."/>
            <person name="Submissions S."/>
        </authorList>
    </citation>
    <scope>NUCLEOTIDE SEQUENCE [LARGE SCALE GENOMIC DNA]</scope>
    <source>
        <strain evidence="3">S7</strain>
    </source>
</reference>
<dbReference type="STRING" id="1884432.SAMN05518683_13711"/>
<sequence>MILKQELLKIVKTPVIPALLAFFMLINLIIIISDYHQKDEMKVLTNMVEKYGYHIDEEMLSSMEDDYKENVTWMNQVVQVNDKTYEHPSALLSNDSISLQERLNDQKLRKLQKFSVMEQYYRTSRQVDDIYQNIQVSKQAEKLINMYNLQGEAAETVRNGYQKVKERLAEIIDNGEHRNLFFKGTAYEKHSFLFGSIARALIFELMGLVVLITAFAVNFEFEQKTHLLTYTSRTGRNLVWHKAAAAAVSTLAVIAVLTGFTLLCYFLIYDYSGLWHVPISSYFNTELKFPYISWWNVSFIQYLGLFIVCLTLTQLLFMAISMILSIFIKNSYIVFLVFSIIFGIGLLVPTMMPLNQNVMFAVHFTPFSLILNPHTWFMGNGALTFFRYYEAATIGGWMVLLAILVSVSVRFFKKQPLS</sequence>
<accession>A0A1I5Y7F1</accession>
<feature type="transmembrane region" description="Helical" evidence="1">
    <location>
        <begin position="391"/>
        <end position="412"/>
    </location>
</feature>
<feature type="transmembrane region" description="Helical" evidence="1">
    <location>
        <begin position="239"/>
        <end position="268"/>
    </location>
</feature>
<feature type="transmembrane region" description="Helical" evidence="1">
    <location>
        <begin position="197"/>
        <end position="219"/>
    </location>
</feature>
<dbReference type="Proteomes" id="UP000198892">
    <property type="component" value="Unassembled WGS sequence"/>
</dbReference>